<reference evidence="2 3" key="1">
    <citation type="submission" date="2019-12" db="EMBL/GenBank/DDBJ databases">
        <title>Deinococcus sp. HMF7620 Genome sequencing and assembly.</title>
        <authorList>
            <person name="Kang H."/>
            <person name="Kim H."/>
            <person name="Joh K."/>
        </authorList>
    </citation>
    <scope>NUCLEOTIDE SEQUENCE [LARGE SCALE GENOMIC DNA]</scope>
    <source>
        <strain evidence="2 3">HMF7620</strain>
    </source>
</reference>
<dbReference type="Proteomes" id="UP000483286">
    <property type="component" value="Unassembled WGS sequence"/>
</dbReference>
<evidence type="ECO:0000313" key="2">
    <source>
        <dbReference type="EMBL" id="MVN87351.1"/>
    </source>
</evidence>
<name>A0A7C9I3D8_9DEIO</name>
<protein>
    <submittedName>
        <fullName evidence="2">Uncharacterized protein</fullName>
    </submittedName>
</protein>
<accession>A0A7C9I3D8</accession>
<proteinExistence type="predicted"/>
<keyword evidence="3" id="KW-1185">Reference proteome</keyword>
<sequence length="82" mass="8707">MARFFAVAQFLVAQAVVIVAGGHCLAVVGAFERRLVVVLDLVDFLLVAVIVLGLAGVALVLVVFVWHGFRLTGGPHRNPGRT</sequence>
<keyword evidence="1" id="KW-0472">Membrane</keyword>
<dbReference type="EMBL" id="WQLB01000013">
    <property type="protein sequence ID" value="MVN87351.1"/>
    <property type="molecule type" value="Genomic_DNA"/>
</dbReference>
<dbReference type="AlphaFoldDB" id="A0A7C9I3D8"/>
<evidence type="ECO:0000256" key="1">
    <source>
        <dbReference type="SAM" id="Phobius"/>
    </source>
</evidence>
<keyword evidence="1" id="KW-0812">Transmembrane</keyword>
<comment type="caution">
    <text evidence="2">The sequence shown here is derived from an EMBL/GenBank/DDBJ whole genome shotgun (WGS) entry which is preliminary data.</text>
</comment>
<organism evidence="2 3">
    <name type="scientific">Deinococcus arboris</name>
    <dbReference type="NCBI Taxonomy" id="2682977"/>
    <lineage>
        <taxon>Bacteria</taxon>
        <taxon>Thermotogati</taxon>
        <taxon>Deinococcota</taxon>
        <taxon>Deinococci</taxon>
        <taxon>Deinococcales</taxon>
        <taxon>Deinococcaceae</taxon>
        <taxon>Deinococcus</taxon>
    </lineage>
</organism>
<feature type="transmembrane region" description="Helical" evidence="1">
    <location>
        <begin position="44"/>
        <end position="69"/>
    </location>
</feature>
<gene>
    <name evidence="2" type="ORF">GO986_11285</name>
</gene>
<keyword evidence="1" id="KW-1133">Transmembrane helix</keyword>
<evidence type="ECO:0000313" key="3">
    <source>
        <dbReference type="Proteomes" id="UP000483286"/>
    </source>
</evidence>